<dbReference type="PANTHER" id="PTHR30574">
    <property type="entry name" value="INNER MEMBRANE PROTEIN YEDE"/>
    <property type="match status" value="1"/>
</dbReference>
<sequence>MPVHILWSFAKSAAWVMALTAVVGAFGHPTSFTHWPLTGLSVLGGVLFGVGAGLNGGCTFSTLTRAVDGNIGLWLTVAAWPIGMWVATMLPLPHPRPVVVAQPSYSLGIVLLLGLALLWEGTLILRRFWRKHGVKRVLGASVYTLSAGAALVGLSNAVIIEATGPWSFSSTILCGIGTRSGTNCAHPVLAWAILGAAILGMAFSSLQRGSFGLNMPRAGAALRHGAGGMLMGMGTVLVPGGNDGLILFAIPSLSPHAIPAYSGLFAGILATLSLMRAFGRQIPPVLCSGDICRVRSASPQRADMK</sequence>
<evidence type="ECO:0000256" key="9">
    <source>
        <dbReference type="SAM" id="Phobius"/>
    </source>
</evidence>
<evidence type="ECO:0000256" key="6">
    <source>
        <dbReference type="ARBA" id="ARBA00022989"/>
    </source>
</evidence>
<evidence type="ECO:0000256" key="7">
    <source>
        <dbReference type="ARBA" id="ARBA00023136"/>
    </source>
</evidence>
<keyword evidence="5 9" id="KW-0812">Transmembrane</keyword>
<organism evidence="10 11">
    <name type="scientific">Antarcticimicrobium sediminis</name>
    <dbReference type="NCBI Taxonomy" id="2546227"/>
    <lineage>
        <taxon>Bacteria</taxon>
        <taxon>Pseudomonadati</taxon>
        <taxon>Pseudomonadota</taxon>
        <taxon>Alphaproteobacteria</taxon>
        <taxon>Rhodobacterales</taxon>
        <taxon>Paracoccaceae</taxon>
        <taxon>Antarcticimicrobium</taxon>
    </lineage>
</organism>
<dbReference type="InterPro" id="IPR007272">
    <property type="entry name" value="Sulf_transp_TsuA/YedE"/>
</dbReference>
<keyword evidence="7 9" id="KW-0472">Membrane</keyword>
<feature type="transmembrane region" description="Helical" evidence="9">
    <location>
        <begin position="137"/>
        <end position="160"/>
    </location>
</feature>
<dbReference type="GO" id="GO:0005886">
    <property type="term" value="C:plasma membrane"/>
    <property type="evidence" value="ECO:0007669"/>
    <property type="project" value="UniProtKB-SubCell"/>
</dbReference>
<evidence type="ECO:0000256" key="8">
    <source>
        <dbReference type="ARBA" id="ARBA00035655"/>
    </source>
</evidence>
<feature type="transmembrane region" description="Helical" evidence="9">
    <location>
        <begin position="227"/>
        <end position="250"/>
    </location>
</feature>
<keyword evidence="6 9" id="KW-1133">Transmembrane helix</keyword>
<reference evidence="10 11" key="1">
    <citation type="submission" date="2019-03" db="EMBL/GenBank/DDBJ databases">
        <authorList>
            <person name="Zhang S."/>
        </authorList>
    </citation>
    <scope>NUCLEOTIDE SEQUENCE [LARGE SCALE GENOMIC DNA]</scope>
    <source>
        <strain evidence="10 11">S4J41</strain>
    </source>
</reference>
<dbReference type="Proteomes" id="UP000294662">
    <property type="component" value="Unassembled WGS sequence"/>
</dbReference>
<feature type="transmembrane region" description="Helical" evidence="9">
    <location>
        <begin position="104"/>
        <end position="125"/>
    </location>
</feature>
<evidence type="ECO:0000313" key="10">
    <source>
        <dbReference type="EMBL" id="TDE32902.1"/>
    </source>
</evidence>
<keyword evidence="4" id="KW-0997">Cell inner membrane</keyword>
<comment type="subcellular location">
    <subcellularLocation>
        <location evidence="1">Cell inner membrane</location>
        <topology evidence="1">Multi-pass membrane protein</topology>
    </subcellularLocation>
</comment>
<feature type="transmembrane region" description="Helical" evidence="9">
    <location>
        <begin position="37"/>
        <end position="60"/>
    </location>
</feature>
<evidence type="ECO:0000256" key="2">
    <source>
        <dbReference type="ARBA" id="ARBA00022448"/>
    </source>
</evidence>
<dbReference type="RefSeq" id="WP_132831670.1">
    <property type="nucleotide sequence ID" value="NZ_SMFP01000045.1"/>
</dbReference>
<keyword evidence="3" id="KW-1003">Cell membrane</keyword>
<keyword evidence="11" id="KW-1185">Reference proteome</keyword>
<evidence type="ECO:0000256" key="3">
    <source>
        <dbReference type="ARBA" id="ARBA00022475"/>
    </source>
</evidence>
<evidence type="ECO:0000256" key="5">
    <source>
        <dbReference type="ARBA" id="ARBA00022692"/>
    </source>
</evidence>
<dbReference type="Pfam" id="PF04143">
    <property type="entry name" value="Sulf_transp"/>
    <property type="match status" value="1"/>
</dbReference>
<accession>A0A4R5EF77</accession>
<feature type="transmembrane region" description="Helical" evidence="9">
    <location>
        <begin position="188"/>
        <end position="206"/>
    </location>
</feature>
<proteinExistence type="inferred from homology"/>
<dbReference type="PANTHER" id="PTHR30574:SF1">
    <property type="entry name" value="SULPHUR TRANSPORT DOMAIN-CONTAINING PROTEIN"/>
    <property type="match status" value="1"/>
</dbReference>
<comment type="similarity">
    <text evidence="8">Belongs to the TsuA/YedE (TC 9.B.102) family.</text>
</comment>
<gene>
    <name evidence="10" type="ORF">E1B25_21835</name>
</gene>
<protein>
    <submittedName>
        <fullName evidence="10">Uncharacterized protein</fullName>
    </submittedName>
</protein>
<evidence type="ECO:0000256" key="1">
    <source>
        <dbReference type="ARBA" id="ARBA00004429"/>
    </source>
</evidence>
<feature type="transmembrane region" description="Helical" evidence="9">
    <location>
        <begin position="72"/>
        <end position="92"/>
    </location>
</feature>
<evidence type="ECO:0000256" key="4">
    <source>
        <dbReference type="ARBA" id="ARBA00022519"/>
    </source>
</evidence>
<dbReference type="EMBL" id="SMFP01000045">
    <property type="protein sequence ID" value="TDE32902.1"/>
    <property type="molecule type" value="Genomic_DNA"/>
</dbReference>
<name>A0A4R5EF77_9RHOB</name>
<feature type="transmembrane region" description="Helical" evidence="9">
    <location>
        <begin position="256"/>
        <end position="275"/>
    </location>
</feature>
<keyword evidence="2" id="KW-0813">Transport</keyword>
<dbReference type="OrthoDB" id="8445931at2"/>
<evidence type="ECO:0000313" key="11">
    <source>
        <dbReference type="Proteomes" id="UP000294662"/>
    </source>
</evidence>
<comment type="caution">
    <text evidence="10">The sequence shown here is derived from an EMBL/GenBank/DDBJ whole genome shotgun (WGS) entry which is preliminary data.</text>
</comment>
<dbReference type="AlphaFoldDB" id="A0A4R5EF77"/>